<sequence length="88" mass="9687">MIVNSFVNYLRDVTLVRALDLLLHLTIGLRTFVVASRVLAPFTCFWPCRQLYPSSDGAPREAELGSSFKSAASPSWRSSIGGEQTIPT</sequence>
<evidence type="ECO:0000313" key="3">
    <source>
        <dbReference type="Proteomes" id="UP000639772"/>
    </source>
</evidence>
<dbReference type="AlphaFoldDB" id="A0A835VJX7"/>
<feature type="compositionally biased region" description="Polar residues" evidence="1">
    <location>
        <begin position="67"/>
        <end position="88"/>
    </location>
</feature>
<gene>
    <name evidence="2" type="ORF">HPP92_003466</name>
</gene>
<dbReference type="EMBL" id="JADCNM010000001">
    <property type="protein sequence ID" value="KAG0503394.1"/>
    <property type="molecule type" value="Genomic_DNA"/>
</dbReference>
<feature type="region of interest" description="Disordered" evidence="1">
    <location>
        <begin position="56"/>
        <end position="88"/>
    </location>
</feature>
<accession>A0A835VJX7</accession>
<evidence type="ECO:0000313" key="2">
    <source>
        <dbReference type="EMBL" id="KAG0503394.1"/>
    </source>
</evidence>
<name>A0A835VJX7_VANPL</name>
<comment type="caution">
    <text evidence="2">The sequence shown here is derived from an EMBL/GenBank/DDBJ whole genome shotgun (WGS) entry which is preliminary data.</text>
</comment>
<dbReference type="Proteomes" id="UP000639772">
    <property type="component" value="Chromosome 1"/>
</dbReference>
<protein>
    <submittedName>
        <fullName evidence="2">Uncharacterized protein</fullName>
    </submittedName>
</protein>
<proteinExistence type="predicted"/>
<organism evidence="2 3">
    <name type="scientific">Vanilla planifolia</name>
    <name type="common">Vanilla</name>
    <dbReference type="NCBI Taxonomy" id="51239"/>
    <lineage>
        <taxon>Eukaryota</taxon>
        <taxon>Viridiplantae</taxon>
        <taxon>Streptophyta</taxon>
        <taxon>Embryophyta</taxon>
        <taxon>Tracheophyta</taxon>
        <taxon>Spermatophyta</taxon>
        <taxon>Magnoliopsida</taxon>
        <taxon>Liliopsida</taxon>
        <taxon>Asparagales</taxon>
        <taxon>Orchidaceae</taxon>
        <taxon>Vanilloideae</taxon>
        <taxon>Vanilleae</taxon>
        <taxon>Vanilla</taxon>
    </lineage>
</organism>
<evidence type="ECO:0000256" key="1">
    <source>
        <dbReference type="SAM" id="MobiDB-lite"/>
    </source>
</evidence>
<reference evidence="2 3" key="1">
    <citation type="journal article" date="2020" name="Nat. Food">
        <title>A phased Vanilla planifolia genome enables genetic improvement of flavour and production.</title>
        <authorList>
            <person name="Hasing T."/>
            <person name="Tang H."/>
            <person name="Brym M."/>
            <person name="Khazi F."/>
            <person name="Huang T."/>
            <person name="Chambers A.H."/>
        </authorList>
    </citation>
    <scope>NUCLEOTIDE SEQUENCE [LARGE SCALE GENOMIC DNA]</scope>
    <source>
        <tissue evidence="2">Leaf</tissue>
    </source>
</reference>